<evidence type="ECO:0000256" key="2">
    <source>
        <dbReference type="ARBA" id="ARBA00022737"/>
    </source>
</evidence>
<dbReference type="GO" id="GO:0004067">
    <property type="term" value="F:asparaginase activity"/>
    <property type="evidence" value="ECO:0007669"/>
    <property type="project" value="UniProtKB-UniRule"/>
</dbReference>
<keyword evidence="11" id="KW-1185">Reference proteome</keyword>
<dbReference type="InterPro" id="IPR036152">
    <property type="entry name" value="Asp/glu_Ase-like_sf"/>
</dbReference>
<dbReference type="InterPro" id="IPR041725">
    <property type="entry name" value="L-asparaginase_I"/>
</dbReference>
<dbReference type="InterPro" id="IPR006034">
    <property type="entry name" value="Asparaginase/glutaminase-like"/>
</dbReference>
<dbReference type="InterPro" id="IPR037152">
    <property type="entry name" value="L-asparaginase_N_sf"/>
</dbReference>
<keyword evidence="4 6" id="KW-0040">ANK repeat</keyword>
<dbReference type="SUPFAM" id="SSF53774">
    <property type="entry name" value="Glutaminase/Asparaginase"/>
    <property type="match status" value="1"/>
</dbReference>
<dbReference type="EMBL" id="AZGZ01000015">
    <property type="protein sequence ID" value="KZZ90976.1"/>
    <property type="molecule type" value="Genomic_DNA"/>
</dbReference>
<dbReference type="PIRSF" id="PIRSF500176">
    <property type="entry name" value="L_ASNase"/>
    <property type="match status" value="1"/>
</dbReference>
<dbReference type="PANTHER" id="PTHR11707:SF28">
    <property type="entry name" value="60 KDA LYSOPHOSPHOLIPASE"/>
    <property type="match status" value="1"/>
</dbReference>
<dbReference type="Gene3D" id="3.40.50.1170">
    <property type="entry name" value="L-asparaginase, N-terminal domain"/>
    <property type="match status" value="1"/>
</dbReference>
<comment type="caution">
    <text evidence="10">The sequence shown here is derived from an EMBL/GenBank/DDBJ whole genome shotgun (WGS) entry which is preliminary data.</text>
</comment>
<feature type="region of interest" description="Disordered" evidence="7">
    <location>
        <begin position="1"/>
        <end position="20"/>
    </location>
</feature>
<feature type="compositionally biased region" description="Low complexity" evidence="7">
    <location>
        <begin position="11"/>
        <end position="20"/>
    </location>
</feature>
<accession>A0A167Y867</accession>
<evidence type="ECO:0000256" key="1">
    <source>
        <dbReference type="ARBA" id="ARBA00012920"/>
    </source>
</evidence>
<dbReference type="EC" id="3.5.1.1" evidence="1"/>
<dbReference type="GO" id="GO:0009066">
    <property type="term" value="P:aspartate family amino acid metabolic process"/>
    <property type="evidence" value="ECO:0007669"/>
    <property type="project" value="UniProtKB-ARBA"/>
</dbReference>
<evidence type="ECO:0000259" key="8">
    <source>
        <dbReference type="Pfam" id="PF00710"/>
    </source>
</evidence>
<feature type="domain" description="Asparaginase/glutaminase C-terminal" evidence="9">
    <location>
        <begin position="265"/>
        <end position="380"/>
    </location>
</feature>
<evidence type="ECO:0000313" key="11">
    <source>
        <dbReference type="Proteomes" id="UP000242877"/>
    </source>
</evidence>
<dbReference type="AlphaFoldDB" id="A0A167Y867"/>
<dbReference type="SUPFAM" id="SSF48403">
    <property type="entry name" value="Ankyrin repeat"/>
    <property type="match status" value="1"/>
</dbReference>
<dbReference type="Gene3D" id="1.25.40.20">
    <property type="entry name" value="Ankyrin repeat-containing domain"/>
    <property type="match status" value="1"/>
</dbReference>
<dbReference type="Pfam" id="PF12796">
    <property type="entry name" value="Ank_2"/>
    <property type="match status" value="1"/>
</dbReference>
<dbReference type="VEuPathDB" id="FungiDB:AAP_03617"/>
<proteinExistence type="inferred from homology"/>
<dbReference type="PIRSF" id="PIRSF001220">
    <property type="entry name" value="L-ASNase_gatD"/>
    <property type="match status" value="1"/>
</dbReference>
<dbReference type="InterPro" id="IPR002110">
    <property type="entry name" value="Ankyrin_rpt"/>
</dbReference>
<dbReference type="Pfam" id="PF17763">
    <property type="entry name" value="Asparaginase_C"/>
    <property type="match status" value="1"/>
</dbReference>
<dbReference type="Gene3D" id="3.40.50.40">
    <property type="match status" value="1"/>
</dbReference>
<dbReference type="PRINTS" id="PR00139">
    <property type="entry name" value="ASNGLNASE"/>
</dbReference>
<evidence type="ECO:0000256" key="4">
    <source>
        <dbReference type="ARBA" id="ARBA00023043"/>
    </source>
</evidence>
<feature type="domain" description="L-asparaginase N-terminal" evidence="8">
    <location>
        <begin position="26"/>
        <end position="244"/>
    </location>
</feature>
<evidence type="ECO:0000256" key="5">
    <source>
        <dbReference type="ARBA" id="ARBA00061199"/>
    </source>
</evidence>
<comment type="similarity">
    <text evidence="5">In the N-terminal section; belongs to the asparaginase 1 family.</text>
</comment>
<dbReference type="OrthoDB" id="542841at2759"/>
<dbReference type="SFLD" id="SFLDS00057">
    <property type="entry name" value="Glutaminase/Asparaginase"/>
    <property type="match status" value="1"/>
</dbReference>
<feature type="repeat" description="ANK" evidence="6">
    <location>
        <begin position="450"/>
        <end position="482"/>
    </location>
</feature>
<feature type="repeat" description="ANK" evidence="6">
    <location>
        <begin position="483"/>
        <end position="515"/>
    </location>
</feature>
<dbReference type="SMART" id="SM00248">
    <property type="entry name" value="ANK"/>
    <property type="match status" value="2"/>
</dbReference>
<dbReference type="FunFam" id="3.40.50.40:FF:000001">
    <property type="entry name" value="L-asparaginase 1"/>
    <property type="match status" value="1"/>
</dbReference>
<keyword evidence="3" id="KW-0378">Hydrolase</keyword>
<reference evidence="10 11" key="1">
    <citation type="journal article" date="2016" name="Genome Biol. Evol.">
        <title>Divergent and convergent evolution of fungal pathogenicity.</title>
        <authorList>
            <person name="Shang Y."/>
            <person name="Xiao G."/>
            <person name="Zheng P."/>
            <person name="Cen K."/>
            <person name="Zhan S."/>
            <person name="Wang C."/>
        </authorList>
    </citation>
    <scope>NUCLEOTIDE SEQUENCE [LARGE SCALE GENOMIC DNA]</scope>
    <source>
        <strain evidence="10 11">ARSEF 7405</strain>
    </source>
</reference>
<gene>
    <name evidence="10" type="ORF">AAP_03617</name>
</gene>
<dbReference type="PROSITE" id="PS51732">
    <property type="entry name" value="ASN_GLN_ASE_3"/>
    <property type="match status" value="1"/>
</dbReference>
<sequence length="552" mass="59282">MPSPSAVMPDTSATASAGSTTGPEARVLIVMTGGTICMRSSPSGLVPADGFLESALEPMPIFNDYSDPPNIDVVVSDDGTTKKYRSLRTPPTMYGASIRYAVYEFDELLDSSSIDAKGWAQIARTVYRNYTLFDAFVILHGTDSLAYSCSALSFMMQNLGKPVVLTGSQAPIFELQTDATNNLLGSLVVAAHFMIPEVGLYFDNKLFRGNRTTKVSASAFAAFDSPNVPPLAVTTAMRTVVAWDLVHRPTQISNFSIQTNLDTTHVACLRIFPGIKPEMVDAVLRLEGLRGLVLETFGAGNAPGGQDDAMVKVLAEAIKRGIVIVNVTQCMSGSVSPVYAPGMTLSRAGVVAGLDMTTEAALTKLAYLLALPDSTPETIARDMSRSLRGELTEASTPVFRHPEQPDDAHHLADRDKTFAALAYAVVRGQLGRVEDLIRGRDWALNEVDYSGNTLLHLAATSPDITMLRFFLTHGAPVHARNRQGRTPLFMAASMGLEEHVQLLKASGAHLHADEKGIARLAAKKATIQGLRGTGRAWEIALGKNMKEGNGEV</sequence>
<keyword evidence="2" id="KW-0677">Repeat</keyword>
<dbReference type="Proteomes" id="UP000242877">
    <property type="component" value="Unassembled WGS sequence"/>
</dbReference>
<dbReference type="InterPro" id="IPR027474">
    <property type="entry name" value="L-asparaginase_N"/>
</dbReference>
<evidence type="ECO:0000256" key="6">
    <source>
        <dbReference type="PROSITE-ProRule" id="PRU00023"/>
    </source>
</evidence>
<protein>
    <recommendedName>
        <fullName evidence="1">asparaginase</fullName>
        <ecNumber evidence="1">3.5.1.1</ecNumber>
    </recommendedName>
</protein>
<dbReference type="PANTHER" id="PTHR11707">
    <property type="entry name" value="L-ASPARAGINASE"/>
    <property type="match status" value="1"/>
</dbReference>
<dbReference type="SMART" id="SM00870">
    <property type="entry name" value="Asparaginase"/>
    <property type="match status" value="1"/>
</dbReference>
<dbReference type="PROSITE" id="PS50088">
    <property type="entry name" value="ANK_REPEAT"/>
    <property type="match status" value="2"/>
</dbReference>
<evidence type="ECO:0000256" key="7">
    <source>
        <dbReference type="SAM" id="MobiDB-lite"/>
    </source>
</evidence>
<dbReference type="FunFam" id="3.40.50.1170:FF:000003">
    <property type="entry name" value="60 kDa lysophospholipase"/>
    <property type="match status" value="1"/>
</dbReference>
<evidence type="ECO:0000256" key="3">
    <source>
        <dbReference type="ARBA" id="ARBA00022801"/>
    </source>
</evidence>
<dbReference type="InterPro" id="IPR027473">
    <property type="entry name" value="L-asparaginase_C"/>
</dbReference>
<dbReference type="InterPro" id="IPR040919">
    <property type="entry name" value="Asparaginase_C"/>
</dbReference>
<evidence type="ECO:0000313" key="10">
    <source>
        <dbReference type="EMBL" id="KZZ90976.1"/>
    </source>
</evidence>
<evidence type="ECO:0000259" key="9">
    <source>
        <dbReference type="Pfam" id="PF17763"/>
    </source>
</evidence>
<organism evidence="10 11">
    <name type="scientific">Ascosphaera apis ARSEF 7405</name>
    <dbReference type="NCBI Taxonomy" id="392613"/>
    <lineage>
        <taxon>Eukaryota</taxon>
        <taxon>Fungi</taxon>
        <taxon>Dikarya</taxon>
        <taxon>Ascomycota</taxon>
        <taxon>Pezizomycotina</taxon>
        <taxon>Eurotiomycetes</taxon>
        <taxon>Eurotiomycetidae</taxon>
        <taxon>Onygenales</taxon>
        <taxon>Ascosphaeraceae</taxon>
        <taxon>Ascosphaera</taxon>
    </lineage>
</organism>
<dbReference type="CDD" id="cd08963">
    <property type="entry name" value="L-asparaginase_I"/>
    <property type="match status" value="1"/>
</dbReference>
<dbReference type="PROSITE" id="PS50297">
    <property type="entry name" value="ANK_REP_REGION"/>
    <property type="match status" value="2"/>
</dbReference>
<dbReference type="InterPro" id="IPR036770">
    <property type="entry name" value="Ankyrin_rpt-contain_sf"/>
</dbReference>
<dbReference type="Pfam" id="PF00710">
    <property type="entry name" value="Asparaginase"/>
    <property type="match status" value="1"/>
</dbReference>
<name>A0A167Y867_9EURO</name>